<keyword evidence="1" id="KW-0812">Transmembrane</keyword>
<feature type="transmembrane region" description="Helical" evidence="1">
    <location>
        <begin position="127"/>
        <end position="146"/>
    </location>
</feature>
<proteinExistence type="predicted"/>
<keyword evidence="1" id="KW-0472">Membrane</keyword>
<dbReference type="EMBL" id="JBHXOF010000001">
    <property type="protein sequence ID" value="MFD4211492.1"/>
    <property type="molecule type" value="Genomic_DNA"/>
</dbReference>
<dbReference type="Proteomes" id="UP001598251">
    <property type="component" value="Unassembled WGS sequence"/>
</dbReference>
<feature type="transmembrane region" description="Helical" evidence="1">
    <location>
        <begin position="90"/>
        <end position="107"/>
    </location>
</feature>
<evidence type="ECO:0000313" key="2">
    <source>
        <dbReference type="EMBL" id="MFD4211492.1"/>
    </source>
</evidence>
<keyword evidence="1" id="KW-1133">Transmembrane helix</keyword>
<protein>
    <recommendedName>
        <fullName evidence="4">Integral membrane protein</fullName>
    </recommendedName>
</protein>
<evidence type="ECO:0000256" key="1">
    <source>
        <dbReference type="SAM" id="Phobius"/>
    </source>
</evidence>
<gene>
    <name evidence="2" type="ORF">ACFWSS_01110</name>
</gene>
<comment type="caution">
    <text evidence="2">The sequence shown here is derived from an EMBL/GenBank/DDBJ whole genome shotgun (WGS) entry which is preliminary data.</text>
</comment>
<feature type="transmembrane region" description="Helical" evidence="1">
    <location>
        <begin position="48"/>
        <end position="70"/>
    </location>
</feature>
<name>A0ABW6E8H8_9ACTN</name>
<organism evidence="2 3">
    <name type="scientific">Streptomyces sindenensis</name>
    <dbReference type="NCBI Taxonomy" id="67363"/>
    <lineage>
        <taxon>Bacteria</taxon>
        <taxon>Bacillati</taxon>
        <taxon>Actinomycetota</taxon>
        <taxon>Actinomycetes</taxon>
        <taxon>Kitasatosporales</taxon>
        <taxon>Streptomycetaceae</taxon>
        <taxon>Streptomyces</taxon>
    </lineage>
</organism>
<dbReference type="RefSeq" id="WP_189518463.1">
    <property type="nucleotide sequence ID" value="NZ_BMSG01000001.1"/>
</dbReference>
<evidence type="ECO:0000313" key="3">
    <source>
        <dbReference type="Proteomes" id="UP001598251"/>
    </source>
</evidence>
<sequence length="156" mass="16584">MRKGNRPANRIAVAGTAGALYAFLCGIDTVKARERGEPEGYFDVLASAAPIPMAVVLLYCALSPLVWPVLISADARVRPLRLSDRLRSLVFHWGATILAVVLAGWLGDASPGALLSGFLRSAGGLTLLGASAVFCLLSPFVLPVLWESREPRPSED</sequence>
<keyword evidence="3" id="KW-1185">Reference proteome</keyword>
<evidence type="ECO:0008006" key="4">
    <source>
        <dbReference type="Google" id="ProtNLM"/>
    </source>
</evidence>
<reference evidence="2 3" key="1">
    <citation type="submission" date="2024-09" db="EMBL/GenBank/DDBJ databases">
        <title>The Natural Products Discovery Center: Release of the First 8490 Sequenced Strains for Exploring Actinobacteria Biosynthetic Diversity.</title>
        <authorList>
            <person name="Kalkreuter E."/>
            <person name="Kautsar S.A."/>
            <person name="Yang D."/>
            <person name="Bader C.D."/>
            <person name="Teijaro C.N."/>
            <person name="Fluegel L."/>
            <person name="Davis C.M."/>
            <person name="Simpson J.R."/>
            <person name="Lauterbach L."/>
            <person name="Steele A.D."/>
            <person name="Gui C."/>
            <person name="Meng S."/>
            <person name="Li G."/>
            <person name="Viehrig K."/>
            <person name="Ye F."/>
            <person name="Su P."/>
            <person name="Kiefer A.F."/>
            <person name="Nichols A."/>
            <person name="Cepeda A.J."/>
            <person name="Yan W."/>
            <person name="Fan B."/>
            <person name="Jiang Y."/>
            <person name="Adhikari A."/>
            <person name="Zheng C.-J."/>
            <person name="Schuster L."/>
            <person name="Cowan T.M."/>
            <person name="Smanski M.J."/>
            <person name="Chevrette M.G."/>
            <person name="De Carvalho L.P.S."/>
            <person name="Shen B."/>
        </authorList>
    </citation>
    <scope>NUCLEOTIDE SEQUENCE [LARGE SCALE GENOMIC DNA]</scope>
    <source>
        <strain evidence="2 3">NPDC058546</strain>
    </source>
</reference>
<accession>A0ABW6E8H8</accession>